<name>A0A3N4HDQ3_ASCIM</name>
<proteinExistence type="predicted"/>
<feature type="signal peptide" evidence="1">
    <location>
        <begin position="1"/>
        <end position="15"/>
    </location>
</feature>
<protein>
    <submittedName>
        <fullName evidence="2">Uncharacterized protein</fullName>
    </submittedName>
</protein>
<dbReference type="EMBL" id="ML119863">
    <property type="protein sequence ID" value="RPA72402.1"/>
    <property type="molecule type" value="Genomic_DNA"/>
</dbReference>
<evidence type="ECO:0000313" key="2">
    <source>
        <dbReference type="EMBL" id="RPA72402.1"/>
    </source>
</evidence>
<sequence>MHILLFTLLPALVSTQLLPRKFALDIENCPDYCDYNTTRGGTSNTSDIYFIRQYIDGTEGYRPEVNQSAFLKIGFAPQYRCPPFEGARVNSDDKAPFASLDGHHSRPNCTLDYCNALASRDFKSQMSECYRSIVRCKNNGTAVPYATVKADSVGIHHKAKEYCAAVNVDIRDETLEKEPDLSNLGLREKEKELEGVVALAGDCKPSCLYSPPFSRSMVSMKVDFRKFNSTLGWRVETVCPLWQGKLIQGLDNQPGCRKDACEALGTQEFVKVMEDCYEEACSGDEHFDENWTLVRSITSGEGKDWKTKVDGAFARTDAGLKCIATTMNLPEWDDSSSGAGSMASWGAPSVIVAMLIAGLHEFVL</sequence>
<accession>A0A3N4HDQ3</accession>
<reference evidence="2 3" key="1">
    <citation type="journal article" date="2018" name="Nat. Ecol. Evol.">
        <title>Pezizomycetes genomes reveal the molecular basis of ectomycorrhizal truffle lifestyle.</title>
        <authorList>
            <person name="Murat C."/>
            <person name="Payen T."/>
            <person name="Noel B."/>
            <person name="Kuo A."/>
            <person name="Morin E."/>
            <person name="Chen J."/>
            <person name="Kohler A."/>
            <person name="Krizsan K."/>
            <person name="Balestrini R."/>
            <person name="Da Silva C."/>
            <person name="Montanini B."/>
            <person name="Hainaut M."/>
            <person name="Levati E."/>
            <person name="Barry K.W."/>
            <person name="Belfiori B."/>
            <person name="Cichocki N."/>
            <person name="Clum A."/>
            <person name="Dockter R.B."/>
            <person name="Fauchery L."/>
            <person name="Guy J."/>
            <person name="Iotti M."/>
            <person name="Le Tacon F."/>
            <person name="Lindquist E.A."/>
            <person name="Lipzen A."/>
            <person name="Malagnac F."/>
            <person name="Mello A."/>
            <person name="Molinier V."/>
            <person name="Miyauchi S."/>
            <person name="Poulain J."/>
            <person name="Riccioni C."/>
            <person name="Rubini A."/>
            <person name="Sitrit Y."/>
            <person name="Splivallo R."/>
            <person name="Traeger S."/>
            <person name="Wang M."/>
            <person name="Zifcakova L."/>
            <person name="Wipf D."/>
            <person name="Zambonelli A."/>
            <person name="Paolocci F."/>
            <person name="Nowrousian M."/>
            <person name="Ottonello S."/>
            <person name="Baldrian P."/>
            <person name="Spatafora J.W."/>
            <person name="Henrissat B."/>
            <person name="Nagy L.G."/>
            <person name="Aury J.M."/>
            <person name="Wincker P."/>
            <person name="Grigoriev I.V."/>
            <person name="Bonfante P."/>
            <person name="Martin F.M."/>
        </authorList>
    </citation>
    <scope>NUCLEOTIDE SEQUENCE [LARGE SCALE GENOMIC DNA]</scope>
    <source>
        <strain evidence="2 3">RN42</strain>
    </source>
</reference>
<evidence type="ECO:0000313" key="3">
    <source>
        <dbReference type="Proteomes" id="UP000275078"/>
    </source>
</evidence>
<organism evidence="2 3">
    <name type="scientific">Ascobolus immersus RN42</name>
    <dbReference type="NCBI Taxonomy" id="1160509"/>
    <lineage>
        <taxon>Eukaryota</taxon>
        <taxon>Fungi</taxon>
        <taxon>Dikarya</taxon>
        <taxon>Ascomycota</taxon>
        <taxon>Pezizomycotina</taxon>
        <taxon>Pezizomycetes</taxon>
        <taxon>Pezizales</taxon>
        <taxon>Ascobolaceae</taxon>
        <taxon>Ascobolus</taxon>
    </lineage>
</organism>
<gene>
    <name evidence="2" type="ORF">BJ508DRAFT_314779</name>
</gene>
<evidence type="ECO:0000256" key="1">
    <source>
        <dbReference type="SAM" id="SignalP"/>
    </source>
</evidence>
<dbReference type="Proteomes" id="UP000275078">
    <property type="component" value="Unassembled WGS sequence"/>
</dbReference>
<keyword evidence="1" id="KW-0732">Signal</keyword>
<feature type="chain" id="PRO_5018271393" evidence="1">
    <location>
        <begin position="16"/>
        <end position="364"/>
    </location>
</feature>
<keyword evidence="3" id="KW-1185">Reference proteome</keyword>
<dbReference type="AlphaFoldDB" id="A0A3N4HDQ3"/>